<dbReference type="PhylomeDB" id="E9GZ70"/>
<dbReference type="InterPro" id="IPR050753">
    <property type="entry name" value="Peptidase_M14_domain"/>
</dbReference>
<dbReference type="SUPFAM" id="SSF53187">
    <property type="entry name" value="Zn-dependent exopeptidases"/>
    <property type="match status" value="2"/>
</dbReference>
<dbReference type="SUPFAM" id="SSF49464">
    <property type="entry name" value="Carboxypeptidase regulatory domain-like"/>
    <property type="match status" value="3"/>
</dbReference>
<dbReference type="PROSITE" id="PS52035">
    <property type="entry name" value="PEPTIDASE_M14"/>
    <property type="match status" value="2"/>
</dbReference>
<dbReference type="PRINTS" id="PR00765">
    <property type="entry name" value="CRBOXYPTASEA"/>
</dbReference>
<evidence type="ECO:0000313" key="14">
    <source>
        <dbReference type="Proteomes" id="UP000000305"/>
    </source>
</evidence>
<dbReference type="Gene3D" id="3.40.630.10">
    <property type="entry name" value="Zn peptidases"/>
    <property type="match status" value="2"/>
</dbReference>
<keyword evidence="6" id="KW-0378">Hydrolase</keyword>
<dbReference type="PANTHER" id="PTHR11532:SF62">
    <property type="entry name" value="CARBOXYPEPTIDASE D"/>
    <property type="match status" value="1"/>
</dbReference>
<dbReference type="FunFam" id="2.60.40.1120:FF:000016">
    <property type="entry name" value="carboxypeptidase D isoform X2"/>
    <property type="match status" value="1"/>
</dbReference>
<keyword evidence="14" id="KW-1185">Reference proteome</keyword>
<accession>E9GZ70</accession>
<reference evidence="13 14" key="1">
    <citation type="journal article" date="2011" name="Science">
        <title>The ecoresponsive genome of Daphnia pulex.</title>
        <authorList>
            <person name="Colbourne J.K."/>
            <person name="Pfrender M.E."/>
            <person name="Gilbert D."/>
            <person name="Thomas W.K."/>
            <person name="Tucker A."/>
            <person name="Oakley T.H."/>
            <person name="Tokishita S."/>
            <person name="Aerts A."/>
            <person name="Arnold G.J."/>
            <person name="Basu M.K."/>
            <person name="Bauer D.J."/>
            <person name="Caceres C.E."/>
            <person name="Carmel L."/>
            <person name="Casola C."/>
            <person name="Choi J.H."/>
            <person name="Detter J.C."/>
            <person name="Dong Q."/>
            <person name="Dusheyko S."/>
            <person name="Eads B.D."/>
            <person name="Frohlich T."/>
            <person name="Geiler-Samerotte K.A."/>
            <person name="Gerlach D."/>
            <person name="Hatcher P."/>
            <person name="Jogdeo S."/>
            <person name="Krijgsveld J."/>
            <person name="Kriventseva E.V."/>
            <person name="Kultz D."/>
            <person name="Laforsch C."/>
            <person name="Lindquist E."/>
            <person name="Lopez J."/>
            <person name="Manak J.R."/>
            <person name="Muller J."/>
            <person name="Pangilinan J."/>
            <person name="Patwardhan R.P."/>
            <person name="Pitluck S."/>
            <person name="Pritham E.J."/>
            <person name="Rechtsteiner A."/>
            <person name="Rho M."/>
            <person name="Rogozin I.B."/>
            <person name="Sakarya O."/>
            <person name="Salamov A."/>
            <person name="Schaack S."/>
            <person name="Shapiro H."/>
            <person name="Shiga Y."/>
            <person name="Skalitzky C."/>
            <person name="Smith Z."/>
            <person name="Souvorov A."/>
            <person name="Sung W."/>
            <person name="Tang Z."/>
            <person name="Tsuchiya D."/>
            <person name="Tu H."/>
            <person name="Vos H."/>
            <person name="Wang M."/>
            <person name="Wolf Y.I."/>
            <person name="Yamagata H."/>
            <person name="Yamada T."/>
            <person name="Ye Y."/>
            <person name="Shaw J.R."/>
            <person name="Andrews J."/>
            <person name="Crease T.J."/>
            <person name="Tang H."/>
            <person name="Lucas S.M."/>
            <person name="Robertson H.M."/>
            <person name="Bork P."/>
            <person name="Koonin E.V."/>
            <person name="Zdobnov E.M."/>
            <person name="Grigoriev I.V."/>
            <person name="Lynch M."/>
            <person name="Boore J.L."/>
        </authorList>
    </citation>
    <scope>NUCLEOTIDE SEQUENCE [LARGE SCALE GENOMIC DNA]</scope>
</reference>
<dbReference type="STRING" id="6669.E9GZ70"/>
<evidence type="ECO:0000256" key="2">
    <source>
        <dbReference type="ARBA" id="ARBA00005988"/>
    </source>
</evidence>
<dbReference type="MEROPS" id="M14.A20"/>
<keyword evidence="7" id="KW-0862">Zinc</keyword>
<evidence type="ECO:0000256" key="9">
    <source>
        <dbReference type="PROSITE-ProRule" id="PRU01379"/>
    </source>
</evidence>
<dbReference type="CDD" id="cd11308">
    <property type="entry name" value="Peptidase_M14NE-CP-C_like"/>
    <property type="match status" value="2"/>
</dbReference>
<keyword evidence="5" id="KW-0479">Metal-binding</keyword>
<gene>
    <name evidence="13" type="ORF">DAPPUDRAFT_250728</name>
</gene>
<feature type="transmembrane region" description="Helical" evidence="11">
    <location>
        <begin position="1145"/>
        <end position="1169"/>
    </location>
</feature>
<dbReference type="EMBL" id="GL732576">
    <property type="protein sequence ID" value="EFX75277.1"/>
    <property type="molecule type" value="Genomic_DNA"/>
</dbReference>
<evidence type="ECO:0000256" key="4">
    <source>
        <dbReference type="ARBA" id="ARBA00022670"/>
    </source>
</evidence>
<dbReference type="PROSITE" id="PS00132">
    <property type="entry name" value="CARBOXYPEPT_ZN_1"/>
    <property type="match status" value="2"/>
</dbReference>
<sequence>MNDTGSADVGKGTIGKSAQGRELIFLRVTVNVTAPRPLGKPMFKYVGNMHGNEAVGRELLIALAEHLVHNYEKDSEITKLVQSTDIYILPSLNPDGFAKAKEGDCFGANSASGRENANNVDLNRNFPDRLEIKGSPKTVEEELFIKGREPETLAIMLWIVNNPFVLSANLHGGSVVASYPFDDTTIHRECCVEGKAPDDTFFKHLARVYASNHPYMHKGNLCEGDNFKEGITNGAYWYDVPGGMQDFNYVFSNCFEITVELSCCKYPNASTLQTEWLANRQSLISYMQSVHLGVKGFVTDQHSNEAVPRARVTVIGIEYDVKTTHDGEYWRLLLPGTYSLQVSAFGYQDVEIHNVTVAEEGPTLLNIQMKRSIPDNPETDNKIYMEFGHHNYTEMEEILKKISESFPTITRLYSIGRSIQGRELYVLEISDNPGQHEPGEPEFKYIANMHGNEVVGRELLLNFAILLTNGYGRDNRLTKLVDSTRIHLMPSMNPDGYEIALEGDENGGYGRGNAKDIDLNRDFPDQYFPKKDYENFQPETLAVMNWSRSIPFVLSANLHGGSLVANYPFDDNLHGKSKVDSPSPDDALFRKLAKTYSYAHPTMHLGKPCHQSLAGRLLGVLDESFKDGITNGAFWYSVSGGMQDWNYIHTNDMEITVEVSCFKYPKAKDMMGYWDLNRQSLLEYLEQVHHGFKGFVLDTNGFPIFNASIAVAGFEGKSVRSYTSGDYWRLLLPGEYHVTASASEFQSLSKTVNVPSDGTAVVNFTLARVNVGEMIRLSISPTPEKIPTSDPVVPPPQVANSLSGQLEKLLKEKVKKAPNLLCLYSMNSLKEQPEHPVWVLEIGEGAAANCAARKQSVQLGTVSKLHQPKVLVFNGVDRAAAASGRSFLLNLVNILTSSEPDALSVVKSVSMHLIFDADPSAADADCMAVSNVARTRAEEALMQFVEREKFTMVLAPEFQSIGLTVSSQSGLKQFHEKQLADTYLQQLHKLSDCNRGDQKLSTVINRISEAFNGTVAMRLGLSCCTGADQVDAISSSHRVTLLQLFLSARQGIAGVVTSQFSQPLTATVKVTATRRTMISSADSLVVTTTRDGQFWVALPRGEYAVEIQAADYIKKTKVVTVSDGGASQIVIQLSRDQRVGGLPRMVFVILVGSLLLSLLTIVLCCCSCYEKRKAQRKKKSNQWGFQLLQQTDREHMAPVLIDSSSSDEELFVQHSQHQHFKMRTPVRAVQEGSVDSPFRPIRPKGKVLGARMGQYRDDTSSSDELEDFNSATSSSLEEEQLVDLRKSSRPSM</sequence>
<feature type="region of interest" description="Disordered" evidence="10">
    <location>
        <begin position="1231"/>
        <end position="1292"/>
    </location>
</feature>
<evidence type="ECO:0000256" key="8">
    <source>
        <dbReference type="ARBA" id="ARBA00023180"/>
    </source>
</evidence>
<keyword evidence="4" id="KW-0645">Protease</keyword>
<feature type="domain" description="Peptidase M14" evidence="12">
    <location>
        <begin position="388"/>
        <end position="688"/>
    </location>
</feature>
<dbReference type="FunCoup" id="E9GZ70">
    <property type="interactions" value="703"/>
</dbReference>
<keyword evidence="11" id="KW-0812">Transmembrane</keyword>
<feature type="active site" description="Proton donor/acceptor" evidence="9">
    <location>
        <position position="658"/>
    </location>
</feature>
<dbReference type="InterPro" id="IPR057246">
    <property type="entry name" value="CARBOXYPEPT_ZN_1"/>
</dbReference>
<evidence type="ECO:0000256" key="1">
    <source>
        <dbReference type="ARBA" id="ARBA00001947"/>
    </source>
</evidence>
<dbReference type="Pfam" id="PF13620">
    <property type="entry name" value="CarboxypepD_reg"/>
    <property type="match status" value="3"/>
</dbReference>
<dbReference type="GO" id="GO:0016485">
    <property type="term" value="P:protein processing"/>
    <property type="evidence" value="ECO:0000318"/>
    <property type="project" value="GO_Central"/>
</dbReference>
<dbReference type="CDD" id="cd03858">
    <property type="entry name" value="M14_CP_N-E_like"/>
    <property type="match status" value="1"/>
</dbReference>
<evidence type="ECO:0000256" key="5">
    <source>
        <dbReference type="ARBA" id="ARBA00022723"/>
    </source>
</evidence>
<evidence type="ECO:0000256" key="6">
    <source>
        <dbReference type="ARBA" id="ARBA00022801"/>
    </source>
</evidence>
<keyword evidence="11" id="KW-1133">Transmembrane helix</keyword>
<dbReference type="GO" id="GO:0005615">
    <property type="term" value="C:extracellular space"/>
    <property type="evidence" value="ECO:0000318"/>
    <property type="project" value="GO_Central"/>
</dbReference>
<dbReference type="PROSITE" id="PS00133">
    <property type="entry name" value="CARBOXYPEPT_ZN_2"/>
    <property type="match status" value="2"/>
</dbReference>
<dbReference type="GO" id="GO:0006518">
    <property type="term" value="P:peptide metabolic process"/>
    <property type="evidence" value="ECO:0000318"/>
    <property type="project" value="GO_Central"/>
</dbReference>
<dbReference type="HOGENOM" id="CLU_002495_2_1_1"/>
<evidence type="ECO:0000256" key="10">
    <source>
        <dbReference type="SAM" id="MobiDB-lite"/>
    </source>
</evidence>
<evidence type="ECO:0000256" key="11">
    <source>
        <dbReference type="SAM" id="Phobius"/>
    </source>
</evidence>
<dbReference type="OrthoDB" id="10249045at2759"/>
<proteinExistence type="inferred from homology"/>
<evidence type="ECO:0000259" key="12">
    <source>
        <dbReference type="PROSITE" id="PS52035"/>
    </source>
</evidence>
<dbReference type="Gene3D" id="2.60.40.1120">
    <property type="entry name" value="Carboxypeptidase-like, regulatory domain"/>
    <property type="match status" value="3"/>
</dbReference>
<organism evidence="13 14">
    <name type="scientific">Daphnia pulex</name>
    <name type="common">Water flea</name>
    <dbReference type="NCBI Taxonomy" id="6669"/>
    <lineage>
        <taxon>Eukaryota</taxon>
        <taxon>Metazoa</taxon>
        <taxon>Ecdysozoa</taxon>
        <taxon>Arthropoda</taxon>
        <taxon>Crustacea</taxon>
        <taxon>Branchiopoda</taxon>
        <taxon>Diplostraca</taxon>
        <taxon>Cladocera</taxon>
        <taxon>Anomopoda</taxon>
        <taxon>Daphniidae</taxon>
        <taxon>Daphnia</taxon>
    </lineage>
</organism>
<dbReference type="SMART" id="SM00631">
    <property type="entry name" value="Zn_pept"/>
    <property type="match status" value="2"/>
</dbReference>
<dbReference type="eggNOG" id="KOG2649">
    <property type="taxonomic scope" value="Eukaryota"/>
</dbReference>
<keyword evidence="3" id="KW-0121">Carboxypeptidase</keyword>
<dbReference type="Proteomes" id="UP000000305">
    <property type="component" value="Unassembled WGS sequence"/>
</dbReference>
<name>E9GZ70_DAPPU</name>
<dbReference type="InterPro" id="IPR008969">
    <property type="entry name" value="CarboxyPept-like_regulatory"/>
</dbReference>
<dbReference type="GO" id="GO:0008270">
    <property type="term" value="F:zinc ion binding"/>
    <property type="evidence" value="ECO:0007669"/>
    <property type="project" value="InterPro"/>
</dbReference>
<dbReference type="InterPro" id="IPR000834">
    <property type="entry name" value="Peptidase_M14"/>
</dbReference>
<evidence type="ECO:0000256" key="7">
    <source>
        <dbReference type="ARBA" id="ARBA00022833"/>
    </source>
</evidence>
<dbReference type="CDD" id="cd03868">
    <property type="entry name" value="M14_CPD_I"/>
    <property type="match status" value="1"/>
</dbReference>
<dbReference type="InParanoid" id="E9GZ70"/>
<keyword evidence="8" id="KW-0325">Glycoprotein</keyword>
<dbReference type="Pfam" id="PF00246">
    <property type="entry name" value="Peptidase_M14"/>
    <property type="match status" value="2"/>
</dbReference>
<comment type="cofactor">
    <cofactor evidence="1">
        <name>Zn(2+)</name>
        <dbReference type="ChEBI" id="CHEBI:29105"/>
    </cofactor>
</comment>
<comment type="similarity">
    <text evidence="2 9">Belongs to the peptidase M14 family.</text>
</comment>
<dbReference type="PANTHER" id="PTHR11532">
    <property type="entry name" value="PROTEASE M14 CARBOXYPEPTIDASE"/>
    <property type="match status" value="1"/>
</dbReference>
<evidence type="ECO:0000256" key="3">
    <source>
        <dbReference type="ARBA" id="ARBA00022645"/>
    </source>
</evidence>
<evidence type="ECO:0000313" key="13">
    <source>
        <dbReference type="EMBL" id="EFX75277.1"/>
    </source>
</evidence>
<dbReference type="FunFam" id="3.40.630.10:FF:000020">
    <property type="entry name" value="Carboxypeptidase D"/>
    <property type="match status" value="2"/>
</dbReference>
<feature type="active site" description="Proton donor/acceptor" evidence="9">
    <location>
        <position position="260"/>
    </location>
</feature>
<protein>
    <recommendedName>
        <fullName evidence="12">Peptidase M14 domain-containing protein</fullName>
    </recommendedName>
</protein>
<dbReference type="GO" id="GO:0004181">
    <property type="term" value="F:metallocarboxypeptidase activity"/>
    <property type="evidence" value="ECO:0000318"/>
    <property type="project" value="GO_Central"/>
</dbReference>
<dbReference type="InterPro" id="IPR057247">
    <property type="entry name" value="CARBOXYPEPT_ZN_2"/>
</dbReference>
<feature type="domain" description="Peptidase M14" evidence="12">
    <location>
        <begin position="1"/>
        <end position="290"/>
    </location>
</feature>
<dbReference type="KEGG" id="dpx:DAPPUDRAFT_250728"/>
<keyword evidence="11" id="KW-0472">Membrane</keyword>